<dbReference type="OrthoDB" id="127805at2"/>
<dbReference type="EMBL" id="BBNS01000040">
    <property type="protein sequence ID" value="GAL73118.1"/>
    <property type="molecule type" value="Genomic_DNA"/>
</dbReference>
<dbReference type="Proteomes" id="UP000030184">
    <property type="component" value="Unassembled WGS sequence"/>
</dbReference>
<accession>A0A090WA94</accession>
<dbReference type="Proteomes" id="UP000029646">
    <property type="component" value="Unassembled WGS sequence"/>
</dbReference>
<evidence type="ECO:0000313" key="4">
    <source>
        <dbReference type="Proteomes" id="UP000030184"/>
    </source>
</evidence>
<reference evidence="4" key="1">
    <citation type="journal article" date="2014" name="Genome Announc.">
        <title>Draft Genome Sequence of Marine Flavobacterium Jejuia pallidilutea Strain 11shimoA1 and Pigmentation Mutants.</title>
        <authorList>
            <person name="Takatani N."/>
            <person name="Nakanishi M."/>
            <person name="Meirelles P."/>
            <person name="Mino S."/>
            <person name="Suda W."/>
            <person name="Oshima K."/>
            <person name="Hattori M."/>
            <person name="Ohkuma M."/>
            <person name="Hosokawa M."/>
            <person name="Miyashita K."/>
            <person name="Thompson F.L."/>
            <person name="Niwa A."/>
            <person name="Sawabe T."/>
            <person name="Sawabe T."/>
        </authorList>
    </citation>
    <scope>NUCLEOTIDE SEQUENCE [LARGE SCALE GENOMIC DNA]</scope>
    <source>
        <strain evidence="4">JCM 19538</strain>
    </source>
</reference>
<sequence length="314" mass="36153">MSKQILHISNGGSLTAYLKELQIEGEIVTWQEMLCEGPTQFLVHSDELIKARRAFLGEFYNVDLDLAKVDFALKQLDNANERYTEVVLWFEYDLFCHINMLAVLNLLQQKKINLPTYLVCSGRVQGYKELKGLSELSSGQLMKHYKNKTKLTAEDLELAVTLWQIYCGVDHNLFKPYIVKSSSFEYMSNCLKAHLERFPDVITGLNVLETNILKLIKENTIKSKHHLLGYALNYQGFYGYGDIQLQRIIDNLSPFYSVNTDHVELNRKGHEVLLGQYNASKDYKDNRVFGGVKKVAFQFSKIENKLIKSPLHVN</sequence>
<dbReference type="RefSeq" id="WP_042249617.1">
    <property type="nucleotide sequence ID" value="NZ_BBNS01000040.1"/>
</dbReference>
<proteinExistence type="predicted"/>
<organism evidence="1 3">
    <name type="scientific">Jejuia pallidilutea</name>
    <dbReference type="NCBI Taxonomy" id="504487"/>
    <lineage>
        <taxon>Bacteria</taxon>
        <taxon>Pseudomonadati</taxon>
        <taxon>Bacteroidota</taxon>
        <taxon>Flavobacteriia</taxon>
        <taxon>Flavobacteriales</taxon>
        <taxon>Flavobacteriaceae</taxon>
        <taxon>Jejuia</taxon>
    </lineage>
</organism>
<dbReference type="EMBL" id="BBNY01000076">
    <property type="protein sequence ID" value="GAL90699.1"/>
    <property type="molecule type" value="Genomic_DNA"/>
</dbReference>
<dbReference type="AlphaFoldDB" id="A0A090WA94"/>
<evidence type="ECO:0000313" key="2">
    <source>
        <dbReference type="EMBL" id="GAL90699.1"/>
    </source>
</evidence>
<gene>
    <name evidence="1" type="ORF">JCM19302_1232</name>
    <name evidence="2" type="ORF">JCM19538_464</name>
</gene>
<evidence type="ECO:0008006" key="5">
    <source>
        <dbReference type="Google" id="ProtNLM"/>
    </source>
</evidence>
<evidence type="ECO:0000313" key="3">
    <source>
        <dbReference type="Proteomes" id="UP000029646"/>
    </source>
</evidence>
<keyword evidence="4" id="KW-1185">Reference proteome</keyword>
<evidence type="ECO:0000313" key="1">
    <source>
        <dbReference type="EMBL" id="GAL73118.1"/>
    </source>
</evidence>
<comment type="caution">
    <text evidence="1">The sequence shown here is derived from an EMBL/GenBank/DDBJ whole genome shotgun (WGS) entry which is preliminary data.</text>
</comment>
<name>A0A090WA94_9FLAO</name>
<protein>
    <recommendedName>
        <fullName evidence="5">DUF1835 domain-containing protein</fullName>
    </recommendedName>
</protein>